<keyword evidence="4" id="KW-0336">GPI-anchor</keyword>
<evidence type="ECO:0000256" key="7">
    <source>
        <dbReference type="ARBA" id="ARBA00023180"/>
    </source>
</evidence>
<evidence type="ECO:0000256" key="6">
    <source>
        <dbReference type="ARBA" id="ARBA00023157"/>
    </source>
</evidence>
<keyword evidence="6" id="KW-1015">Disulfide bond</keyword>
<dbReference type="EMBL" id="AYRZ02000004">
    <property type="protein sequence ID" value="PHT83266.1"/>
    <property type="molecule type" value="Genomic_DNA"/>
</dbReference>
<evidence type="ECO:0000256" key="5">
    <source>
        <dbReference type="ARBA" id="ARBA00022729"/>
    </source>
</evidence>
<comment type="subcellular location">
    <subcellularLocation>
        <location evidence="1">Cell membrane</location>
        <topology evidence="1">Lipid-anchor</topology>
        <topology evidence="1">GPI-anchor</topology>
    </subcellularLocation>
</comment>
<keyword evidence="11" id="KW-1185">Reference proteome</keyword>
<evidence type="ECO:0000256" key="3">
    <source>
        <dbReference type="ARBA" id="ARBA00022475"/>
    </source>
</evidence>
<keyword evidence="5" id="KW-0732">Signal</keyword>
<protein>
    <submittedName>
        <fullName evidence="10">Non-specific lipid-transfer protein-like protein</fullName>
    </submittedName>
</protein>
<keyword evidence="3" id="KW-1003">Cell membrane</keyword>
<dbReference type="GO" id="GO:0005886">
    <property type="term" value="C:plasma membrane"/>
    <property type="evidence" value="ECO:0007669"/>
    <property type="project" value="UniProtKB-SubCell"/>
</dbReference>
<dbReference type="Proteomes" id="UP000222542">
    <property type="component" value="Unassembled WGS sequence"/>
</dbReference>
<keyword evidence="4" id="KW-0472">Membrane</keyword>
<dbReference type="Gene3D" id="1.10.110.10">
    <property type="entry name" value="Plant lipid-transfer and hydrophobic proteins"/>
    <property type="match status" value="1"/>
</dbReference>
<name>A0A2G2ZMP8_CAPAN</name>
<feature type="domain" description="Bifunctional inhibitor/plant lipid transfer protein/seed storage helical" evidence="9">
    <location>
        <begin position="131"/>
        <end position="206"/>
    </location>
</feature>
<dbReference type="InterPro" id="IPR036312">
    <property type="entry name" value="Bifun_inhib/LTP/seed_sf"/>
</dbReference>
<accession>A0A2G2ZMP8</accession>
<organism evidence="10 11">
    <name type="scientific">Capsicum annuum</name>
    <name type="common">Capsicum pepper</name>
    <dbReference type="NCBI Taxonomy" id="4072"/>
    <lineage>
        <taxon>Eukaryota</taxon>
        <taxon>Viridiplantae</taxon>
        <taxon>Streptophyta</taxon>
        <taxon>Embryophyta</taxon>
        <taxon>Tracheophyta</taxon>
        <taxon>Spermatophyta</taxon>
        <taxon>Magnoliopsida</taxon>
        <taxon>eudicotyledons</taxon>
        <taxon>Gunneridae</taxon>
        <taxon>Pentapetalae</taxon>
        <taxon>asterids</taxon>
        <taxon>lamiids</taxon>
        <taxon>Solanales</taxon>
        <taxon>Solanaceae</taxon>
        <taxon>Solanoideae</taxon>
        <taxon>Capsiceae</taxon>
        <taxon>Capsicum</taxon>
    </lineage>
</organism>
<dbReference type="CDD" id="cd00010">
    <property type="entry name" value="AAI_LTSS"/>
    <property type="match status" value="1"/>
</dbReference>
<sequence length="341" mass="37253">MHLVKRSAKRLARWKVQCLESGISSYISAIDVRMQATVVKCGTSSTALPVESLAAAKKLQQAMLSTKYHTTSHMLYHLIYLSGFEYLKCDIEMSRLSKIKERFLNVLVSKQRIDDETYVVKYNKRKTFECCSLKINDGLSFVTNGSTEKKPQGTCCSGLKMVLKTDAECLCEGFKNSAQLGVVLNVTIAMSLPAACHVSAPSVSNCGLSTFTLTQELLLVSLVCKCLLLLGGCPIDTGTTTKVGEKTTNLKLVTREINLSVESLVLDSSLETLDALGDRGMPDRASPDALAYGRYVTSVPLLHIDNIYFQCSSLALLQELHPSFCTTGAEGQCLLQGDHPD</sequence>
<keyword evidence="7" id="KW-0325">Glycoprotein</keyword>
<dbReference type="InterPro" id="IPR043325">
    <property type="entry name" value="LTSS"/>
</dbReference>
<comment type="caution">
    <text evidence="10">The sequence shown here is derived from an EMBL/GenBank/DDBJ whole genome shotgun (WGS) entry which is preliminary data.</text>
</comment>
<reference evidence="10 11" key="2">
    <citation type="journal article" date="2017" name="Genome Biol.">
        <title>New reference genome sequences of hot pepper reveal the massive evolution of plant disease-resistance genes by retroduplication.</title>
        <authorList>
            <person name="Kim S."/>
            <person name="Park J."/>
            <person name="Yeom S.I."/>
            <person name="Kim Y.M."/>
            <person name="Seo E."/>
            <person name="Kim K.T."/>
            <person name="Kim M.S."/>
            <person name="Lee J.M."/>
            <person name="Cheong K."/>
            <person name="Shin H.S."/>
            <person name="Kim S.B."/>
            <person name="Han K."/>
            <person name="Lee J."/>
            <person name="Park M."/>
            <person name="Lee H.A."/>
            <person name="Lee H.Y."/>
            <person name="Lee Y."/>
            <person name="Oh S."/>
            <person name="Lee J.H."/>
            <person name="Choi E."/>
            <person name="Choi E."/>
            <person name="Lee S.E."/>
            <person name="Jeon J."/>
            <person name="Kim H."/>
            <person name="Choi G."/>
            <person name="Song H."/>
            <person name="Lee J."/>
            <person name="Lee S.C."/>
            <person name="Kwon J.K."/>
            <person name="Lee H.Y."/>
            <person name="Koo N."/>
            <person name="Hong Y."/>
            <person name="Kim R.W."/>
            <person name="Kang W.H."/>
            <person name="Huh J.H."/>
            <person name="Kang B.C."/>
            <person name="Yang T.J."/>
            <person name="Lee Y.H."/>
            <person name="Bennetzen J.L."/>
            <person name="Choi D."/>
        </authorList>
    </citation>
    <scope>NUCLEOTIDE SEQUENCE [LARGE SCALE GENOMIC DNA]</scope>
    <source>
        <strain evidence="11">cv. CM334</strain>
    </source>
</reference>
<dbReference type="AlphaFoldDB" id="A0A2G2ZMP8"/>
<proteinExistence type="inferred from homology"/>
<evidence type="ECO:0000256" key="8">
    <source>
        <dbReference type="ARBA" id="ARBA00023288"/>
    </source>
</evidence>
<dbReference type="PANTHER" id="PTHR33044">
    <property type="entry name" value="BIFUNCTIONAL INHIBITOR/LIPID-TRANSFER PROTEIN/SEED STORAGE 2S ALBUMIN SUPERFAMILY PROTEIN-RELATED"/>
    <property type="match status" value="1"/>
</dbReference>
<dbReference type="Gramene" id="PHT83266">
    <property type="protein sequence ID" value="PHT83266"/>
    <property type="gene ID" value="T459_11709"/>
</dbReference>
<dbReference type="SUPFAM" id="SSF47699">
    <property type="entry name" value="Bifunctional inhibitor/lipid-transfer protein/seed storage 2S albumin"/>
    <property type="match status" value="1"/>
</dbReference>
<evidence type="ECO:0000259" key="9">
    <source>
        <dbReference type="Pfam" id="PF14368"/>
    </source>
</evidence>
<keyword evidence="8" id="KW-0449">Lipoprotein</keyword>
<evidence type="ECO:0000256" key="2">
    <source>
        <dbReference type="ARBA" id="ARBA00009748"/>
    </source>
</evidence>
<comment type="similarity">
    <text evidence="2">Belongs to the plant LTP family.</text>
</comment>
<gene>
    <name evidence="10" type="ORF">T459_11709</name>
</gene>
<evidence type="ECO:0000256" key="4">
    <source>
        <dbReference type="ARBA" id="ARBA00022622"/>
    </source>
</evidence>
<dbReference type="GO" id="GO:0098552">
    <property type="term" value="C:side of membrane"/>
    <property type="evidence" value="ECO:0007669"/>
    <property type="project" value="UniProtKB-KW"/>
</dbReference>
<evidence type="ECO:0000256" key="1">
    <source>
        <dbReference type="ARBA" id="ARBA00004609"/>
    </source>
</evidence>
<dbReference type="STRING" id="4072.A0A2G2ZMP8"/>
<evidence type="ECO:0000313" key="10">
    <source>
        <dbReference type="EMBL" id="PHT83266.1"/>
    </source>
</evidence>
<dbReference type="InterPro" id="IPR016140">
    <property type="entry name" value="Bifunc_inhib/LTP/seed_store"/>
</dbReference>
<reference evidence="10 11" key="1">
    <citation type="journal article" date="2014" name="Nat. Genet.">
        <title>Genome sequence of the hot pepper provides insights into the evolution of pungency in Capsicum species.</title>
        <authorList>
            <person name="Kim S."/>
            <person name="Park M."/>
            <person name="Yeom S.I."/>
            <person name="Kim Y.M."/>
            <person name="Lee J.M."/>
            <person name="Lee H.A."/>
            <person name="Seo E."/>
            <person name="Choi J."/>
            <person name="Cheong K."/>
            <person name="Kim K.T."/>
            <person name="Jung K."/>
            <person name="Lee G.W."/>
            <person name="Oh S.K."/>
            <person name="Bae C."/>
            <person name="Kim S.B."/>
            <person name="Lee H.Y."/>
            <person name="Kim S.Y."/>
            <person name="Kim M.S."/>
            <person name="Kang B.C."/>
            <person name="Jo Y.D."/>
            <person name="Yang H.B."/>
            <person name="Jeong H.J."/>
            <person name="Kang W.H."/>
            <person name="Kwon J.K."/>
            <person name="Shin C."/>
            <person name="Lim J.Y."/>
            <person name="Park J.H."/>
            <person name="Huh J.H."/>
            <person name="Kim J.S."/>
            <person name="Kim B.D."/>
            <person name="Cohen O."/>
            <person name="Paran I."/>
            <person name="Suh M.C."/>
            <person name="Lee S.B."/>
            <person name="Kim Y.K."/>
            <person name="Shin Y."/>
            <person name="Noh S.J."/>
            <person name="Park J."/>
            <person name="Seo Y.S."/>
            <person name="Kwon S.Y."/>
            <person name="Kim H.A."/>
            <person name="Park J.M."/>
            <person name="Kim H.J."/>
            <person name="Choi S.B."/>
            <person name="Bosland P.W."/>
            <person name="Reeves G."/>
            <person name="Jo S.H."/>
            <person name="Lee B.W."/>
            <person name="Cho H.T."/>
            <person name="Choi H.S."/>
            <person name="Lee M.S."/>
            <person name="Yu Y."/>
            <person name="Do Choi Y."/>
            <person name="Park B.S."/>
            <person name="van Deynze A."/>
            <person name="Ashrafi H."/>
            <person name="Hill T."/>
            <person name="Kim W.T."/>
            <person name="Pai H.S."/>
            <person name="Ahn H.K."/>
            <person name="Yeam I."/>
            <person name="Giovannoni J.J."/>
            <person name="Rose J.K."/>
            <person name="Sorensen I."/>
            <person name="Lee S.J."/>
            <person name="Kim R.W."/>
            <person name="Choi I.Y."/>
            <person name="Choi B.S."/>
            <person name="Lim J.S."/>
            <person name="Lee Y.H."/>
            <person name="Choi D."/>
        </authorList>
    </citation>
    <scope>NUCLEOTIDE SEQUENCE [LARGE SCALE GENOMIC DNA]</scope>
    <source>
        <strain evidence="11">cv. CM334</strain>
    </source>
</reference>
<dbReference type="Pfam" id="PF14368">
    <property type="entry name" value="LTP_2"/>
    <property type="match status" value="1"/>
</dbReference>
<evidence type="ECO:0000313" key="11">
    <source>
        <dbReference type="Proteomes" id="UP000222542"/>
    </source>
</evidence>